<dbReference type="Gene3D" id="1.10.287.130">
    <property type="match status" value="1"/>
</dbReference>
<keyword evidence="3" id="KW-0472">Membrane</keyword>
<name>A0A644W8P5_9ZZZZ</name>
<keyword evidence="1" id="KW-0597">Phosphoprotein</keyword>
<organism evidence="5">
    <name type="scientific">bioreactor metagenome</name>
    <dbReference type="NCBI Taxonomy" id="1076179"/>
    <lineage>
        <taxon>unclassified sequences</taxon>
        <taxon>metagenomes</taxon>
        <taxon>ecological metagenomes</taxon>
    </lineage>
</organism>
<dbReference type="SUPFAM" id="SSF47384">
    <property type="entry name" value="Homodimeric domain of signal transducing histidine kinase"/>
    <property type="match status" value="1"/>
</dbReference>
<dbReference type="PRINTS" id="PR00344">
    <property type="entry name" value="BCTRLSENSOR"/>
</dbReference>
<accession>A0A644W8P5</accession>
<evidence type="ECO:0000256" key="2">
    <source>
        <dbReference type="SAM" id="Coils"/>
    </source>
</evidence>
<dbReference type="SMART" id="SM00388">
    <property type="entry name" value="HisKA"/>
    <property type="match status" value="1"/>
</dbReference>
<sequence>MKHLKFEYRITTLYLILGALWILFSDKLLGYLFSDIASLSRFQTFKGVFYVLTTAVFFYFFITKHLTKLRNTEKELENHKQNLTQLVDEKTKNLDEAIEALSKTNQKLNEKNKIINKQNTELKNTLKALKEMQFQLIQIEKMASLGILTAGISHEINNPLNFIMGGLTGLQNYIRESKIEDEKVELYLKSIKTGIERAGSIMNGLNQLSRNNDDLNEKCDLHAIIENSLAISKGQWKNNIEVIRQFADYPIRIPGNVGKLHQVFINLIVNAFQSIEDKGSVTITTEIKKNHAIVTIADTGCGISKEKLSNITDPFYTTKEPGHGTGLGLSITYNIIQDHKGTLEFQSVLKKGTTVTVVLPAKFN</sequence>
<dbReference type="InterPro" id="IPR004358">
    <property type="entry name" value="Sig_transdc_His_kin-like_C"/>
</dbReference>
<dbReference type="AlphaFoldDB" id="A0A644W8P5"/>
<keyword evidence="3" id="KW-1133">Transmembrane helix</keyword>
<keyword evidence="3" id="KW-0812">Transmembrane</keyword>
<reference evidence="5" key="1">
    <citation type="submission" date="2019-08" db="EMBL/GenBank/DDBJ databases">
        <authorList>
            <person name="Kucharzyk K."/>
            <person name="Murdoch R.W."/>
            <person name="Higgins S."/>
            <person name="Loffler F."/>
        </authorList>
    </citation>
    <scope>NUCLEOTIDE SEQUENCE</scope>
</reference>
<proteinExistence type="predicted"/>
<dbReference type="InterPro" id="IPR036890">
    <property type="entry name" value="HATPase_C_sf"/>
</dbReference>
<dbReference type="Gene3D" id="3.30.565.10">
    <property type="entry name" value="Histidine kinase-like ATPase, C-terminal domain"/>
    <property type="match status" value="1"/>
</dbReference>
<evidence type="ECO:0000256" key="1">
    <source>
        <dbReference type="ARBA" id="ARBA00022553"/>
    </source>
</evidence>
<dbReference type="CDD" id="cd00082">
    <property type="entry name" value="HisKA"/>
    <property type="match status" value="1"/>
</dbReference>
<dbReference type="Pfam" id="PF02518">
    <property type="entry name" value="HATPase_c"/>
    <property type="match status" value="1"/>
</dbReference>
<evidence type="ECO:0000313" key="5">
    <source>
        <dbReference type="EMBL" id="MPL98813.1"/>
    </source>
</evidence>
<dbReference type="SMART" id="SM00387">
    <property type="entry name" value="HATPase_c"/>
    <property type="match status" value="1"/>
</dbReference>
<feature type="coiled-coil region" evidence="2">
    <location>
        <begin position="62"/>
        <end position="135"/>
    </location>
</feature>
<dbReference type="Pfam" id="PF00512">
    <property type="entry name" value="HisKA"/>
    <property type="match status" value="1"/>
</dbReference>
<dbReference type="EC" id="2.7.-.-" evidence="5"/>
<feature type="transmembrane region" description="Helical" evidence="3">
    <location>
        <begin position="45"/>
        <end position="62"/>
    </location>
</feature>
<gene>
    <name evidence="5" type="primary">sasA_129</name>
    <name evidence="5" type="ORF">SDC9_45023</name>
</gene>
<comment type="caution">
    <text evidence="5">The sequence shown here is derived from an EMBL/GenBank/DDBJ whole genome shotgun (WGS) entry which is preliminary data.</text>
</comment>
<dbReference type="InterPro" id="IPR003661">
    <property type="entry name" value="HisK_dim/P_dom"/>
</dbReference>
<feature type="transmembrane region" description="Helical" evidence="3">
    <location>
        <begin position="12"/>
        <end position="33"/>
    </location>
</feature>
<dbReference type="PROSITE" id="PS50109">
    <property type="entry name" value="HIS_KIN"/>
    <property type="match status" value="1"/>
</dbReference>
<feature type="domain" description="Histidine kinase" evidence="4">
    <location>
        <begin position="151"/>
        <end position="363"/>
    </location>
</feature>
<dbReference type="InterPro" id="IPR005467">
    <property type="entry name" value="His_kinase_dom"/>
</dbReference>
<dbReference type="GO" id="GO:0000155">
    <property type="term" value="F:phosphorelay sensor kinase activity"/>
    <property type="evidence" value="ECO:0007669"/>
    <property type="project" value="InterPro"/>
</dbReference>
<dbReference type="InterPro" id="IPR036097">
    <property type="entry name" value="HisK_dim/P_sf"/>
</dbReference>
<protein>
    <submittedName>
        <fullName evidence="5">Adaptive-response sensory-kinase SasA</fullName>
        <ecNumber evidence="5">2.7.-.-</ecNumber>
    </submittedName>
</protein>
<evidence type="ECO:0000259" key="4">
    <source>
        <dbReference type="PROSITE" id="PS50109"/>
    </source>
</evidence>
<dbReference type="PANTHER" id="PTHR43065:SF50">
    <property type="entry name" value="HISTIDINE KINASE"/>
    <property type="match status" value="1"/>
</dbReference>
<keyword evidence="2" id="KW-0175">Coiled coil</keyword>
<dbReference type="InterPro" id="IPR003594">
    <property type="entry name" value="HATPase_dom"/>
</dbReference>
<dbReference type="EMBL" id="VSSQ01000630">
    <property type="protein sequence ID" value="MPL98813.1"/>
    <property type="molecule type" value="Genomic_DNA"/>
</dbReference>
<dbReference type="SUPFAM" id="SSF55874">
    <property type="entry name" value="ATPase domain of HSP90 chaperone/DNA topoisomerase II/histidine kinase"/>
    <property type="match status" value="1"/>
</dbReference>
<keyword evidence="5" id="KW-0418">Kinase</keyword>
<keyword evidence="5" id="KW-0808">Transferase</keyword>
<dbReference type="PANTHER" id="PTHR43065">
    <property type="entry name" value="SENSOR HISTIDINE KINASE"/>
    <property type="match status" value="1"/>
</dbReference>
<evidence type="ECO:0000256" key="3">
    <source>
        <dbReference type="SAM" id="Phobius"/>
    </source>
</evidence>